<dbReference type="HOGENOM" id="CLU_060077_3_1_6"/>
<dbReference type="RefSeq" id="WP_002691384.1">
    <property type="nucleotide sequence ID" value="NZ_JH600070.1"/>
</dbReference>
<dbReference type="PROSITE" id="PS50937">
    <property type="entry name" value="HTH_MERR_2"/>
    <property type="match status" value="1"/>
</dbReference>
<dbReference type="PANTHER" id="PTHR30204:SF58">
    <property type="entry name" value="HTH-TYPE TRANSCRIPTIONAL REGULATOR YFMP"/>
    <property type="match status" value="1"/>
</dbReference>
<keyword evidence="1" id="KW-0238">DNA-binding</keyword>
<reference evidence="3 4" key="1">
    <citation type="submission" date="2011-11" db="EMBL/GenBank/DDBJ databases">
        <title>Improved High-Quality Draft sequence of Beggiatoa alba B18lD.</title>
        <authorList>
            <consortium name="US DOE Joint Genome Institute"/>
            <person name="Lucas S."/>
            <person name="Han J."/>
            <person name="Lapidus A."/>
            <person name="Cheng J.-F."/>
            <person name="Goodwin L."/>
            <person name="Pitluck S."/>
            <person name="Peters L."/>
            <person name="Mikhailova N."/>
            <person name="Held B."/>
            <person name="Detter J.C."/>
            <person name="Han C."/>
            <person name="Tapia R."/>
            <person name="Land M."/>
            <person name="Hauser L."/>
            <person name="Kyrpides N."/>
            <person name="Ivanova N."/>
            <person name="Pagani I."/>
            <person name="Samuel K."/>
            <person name="Teske A."/>
            <person name="Mueller J."/>
            <person name="Woyke T."/>
        </authorList>
    </citation>
    <scope>NUCLEOTIDE SEQUENCE [LARGE SCALE GENOMIC DNA]</scope>
    <source>
        <strain evidence="3 4">B18LD</strain>
    </source>
</reference>
<dbReference type="GO" id="GO:0003700">
    <property type="term" value="F:DNA-binding transcription factor activity"/>
    <property type="evidence" value="ECO:0007669"/>
    <property type="project" value="InterPro"/>
</dbReference>
<feature type="domain" description="HTH merR-type" evidence="2">
    <location>
        <begin position="5"/>
        <end position="72"/>
    </location>
</feature>
<name>I3CJQ1_9GAMM</name>
<dbReference type="AlphaFoldDB" id="I3CJQ1"/>
<dbReference type="Pfam" id="PF13411">
    <property type="entry name" value="MerR_1"/>
    <property type="match status" value="1"/>
</dbReference>
<dbReference type="CDD" id="cd04776">
    <property type="entry name" value="HTH_GnyR"/>
    <property type="match status" value="1"/>
</dbReference>
<dbReference type="Proteomes" id="UP000005744">
    <property type="component" value="Unassembled WGS sequence"/>
</dbReference>
<evidence type="ECO:0000259" key="2">
    <source>
        <dbReference type="PROSITE" id="PS50937"/>
    </source>
</evidence>
<dbReference type="InterPro" id="IPR009061">
    <property type="entry name" value="DNA-bd_dom_put_sf"/>
</dbReference>
<evidence type="ECO:0000313" key="4">
    <source>
        <dbReference type="Proteomes" id="UP000005744"/>
    </source>
</evidence>
<dbReference type="PANTHER" id="PTHR30204">
    <property type="entry name" value="REDOX-CYCLING DRUG-SENSING TRANSCRIPTIONAL ACTIVATOR SOXR"/>
    <property type="match status" value="1"/>
</dbReference>
<gene>
    <name evidence="3" type="ORF">BegalDRAFT_3017</name>
</gene>
<dbReference type="SMART" id="SM00422">
    <property type="entry name" value="HTH_MERR"/>
    <property type="match status" value="1"/>
</dbReference>
<dbReference type="InterPro" id="IPR000551">
    <property type="entry name" value="MerR-type_HTH_dom"/>
</dbReference>
<accession>I3CJQ1</accession>
<dbReference type="InterPro" id="IPR047057">
    <property type="entry name" value="MerR_fam"/>
</dbReference>
<organism evidence="3 4">
    <name type="scientific">Beggiatoa alba B18LD</name>
    <dbReference type="NCBI Taxonomy" id="395493"/>
    <lineage>
        <taxon>Bacteria</taxon>
        <taxon>Pseudomonadati</taxon>
        <taxon>Pseudomonadota</taxon>
        <taxon>Gammaproteobacteria</taxon>
        <taxon>Thiotrichales</taxon>
        <taxon>Thiotrichaceae</taxon>
        <taxon>Beggiatoa</taxon>
    </lineage>
</organism>
<dbReference type="eggNOG" id="COG0789">
    <property type="taxonomic scope" value="Bacteria"/>
</dbReference>
<dbReference type="OrthoDB" id="9803659at2"/>
<evidence type="ECO:0000256" key="1">
    <source>
        <dbReference type="ARBA" id="ARBA00023125"/>
    </source>
</evidence>
<dbReference type="Gene3D" id="1.10.1660.10">
    <property type="match status" value="1"/>
</dbReference>
<dbReference type="STRING" id="395493.BegalDRAFT_3017"/>
<sequence length="131" mass="15463">MSTQHFSISQLANEFNVTTRTIRFYEAEGLLLPRRQGQTRVYTNRERVRLKLILRGKRLGLSLREIREVLQIYDLEKDEVKQLHAFVEKIRNRRAILEQQQHDIEILLSELDKVEKQCLTALANNPHLAAE</sequence>
<proteinExistence type="predicted"/>
<dbReference type="EMBL" id="JH600070">
    <property type="protein sequence ID" value="EIJ43844.1"/>
    <property type="molecule type" value="Genomic_DNA"/>
</dbReference>
<dbReference type="SUPFAM" id="SSF46955">
    <property type="entry name" value="Putative DNA-binding domain"/>
    <property type="match status" value="1"/>
</dbReference>
<protein>
    <submittedName>
        <fullName evidence="3">Putative transcriptional regulator</fullName>
    </submittedName>
</protein>
<evidence type="ECO:0000313" key="3">
    <source>
        <dbReference type="EMBL" id="EIJ43844.1"/>
    </source>
</evidence>
<keyword evidence="4" id="KW-1185">Reference proteome</keyword>
<dbReference type="GO" id="GO:0003677">
    <property type="term" value="F:DNA binding"/>
    <property type="evidence" value="ECO:0007669"/>
    <property type="project" value="UniProtKB-KW"/>
</dbReference>